<evidence type="ECO:0000256" key="3">
    <source>
        <dbReference type="ARBA" id="ARBA00022723"/>
    </source>
</evidence>
<dbReference type="InterPro" id="IPR012292">
    <property type="entry name" value="Globin/Proto"/>
</dbReference>
<name>A0A1I1XCL0_9BURK</name>
<dbReference type="EMBL" id="FOMQ01000012">
    <property type="protein sequence ID" value="SFE05095.1"/>
    <property type="molecule type" value="Genomic_DNA"/>
</dbReference>
<dbReference type="SUPFAM" id="SSF46458">
    <property type="entry name" value="Globin-like"/>
    <property type="match status" value="1"/>
</dbReference>
<protein>
    <submittedName>
        <fullName evidence="7">Hemoglobin</fullName>
    </submittedName>
</protein>
<feature type="binding site" description="distal binding residue" evidence="5">
    <location>
        <position position="124"/>
    </location>
    <ligand>
        <name>heme</name>
        <dbReference type="ChEBI" id="CHEBI:30413"/>
    </ligand>
    <ligandPart>
        <name>Fe</name>
        <dbReference type="ChEBI" id="CHEBI:18248"/>
    </ligandPart>
</feature>
<dbReference type="Proteomes" id="UP000199517">
    <property type="component" value="Unassembled WGS sequence"/>
</dbReference>
<evidence type="ECO:0000256" key="2">
    <source>
        <dbReference type="ARBA" id="ARBA00022617"/>
    </source>
</evidence>
<dbReference type="STRING" id="32040.SAMN04489710_112137"/>
<gene>
    <name evidence="7" type="ORF">SAMN04489710_112137</name>
</gene>
<dbReference type="GO" id="GO:0019825">
    <property type="term" value="F:oxygen binding"/>
    <property type="evidence" value="ECO:0007669"/>
    <property type="project" value="InterPro"/>
</dbReference>
<dbReference type="AlphaFoldDB" id="A0A1I1XCL0"/>
<feature type="chain" id="PRO_5011733005" evidence="6">
    <location>
        <begin position="36"/>
        <end position="173"/>
    </location>
</feature>
<feature type="signal peptide" evidence="6">
    <location>
        <begin position="1"/>
        <end position="35"/>
    </location>
</feature>
<proteinExistence type="predicted"/>
<dbReference type="Pfam" id="PF01152">
    <property type="entry name" value="Bac_globin"/>
    <property type="match status" value="1"/>
</dbReference>
<dbReference type="Gene3D" id="1.10.490.10">
    <property type="entry name" value="Globins"/>
    <property type="match status" value="1"/>
</dbReference>
<evidence type="ECO:0000256" key="6">
    <source>
        <dbReference type="SAM" id="SignalP"/>
    </source>
</evidence>
<dbReference type="OrthoDB" id="9795814at2"/>
<organism evidence="7 8">
    <name type="scientific">Paracidovorax konjaci</name>
    <dbReference type="NCBI Taxonomy" id="32040"/>
    <lineage>
        <taxon>Bacteria</taxon>
        <taxon>Pseudomonadati</taxon>
        <taxon>Pseudomonadota</taxon>
        <taxon>Betaproteobacteria</taxon>
        <taxon>Burkholderiales</taxon>
        <taxon>Comamonadaceae</taxon>
        <taxon>Paracidovorax</taxon>
    </lineage>
</organism>
<sequence length="173" mass="18148">MANAFHLASTARRAWRGIAVAGALAALAAPLPAAAQPAPASGPRVSASVPAGGIPAGLYDALGRKEGIARIMDRLVDTAFRDPRIGPIFKETKPQALKESLTDQICVLTGGPCVYEGADMKAAHADLTIRKSDFNALVELLQAAMDAEGVPFTQQSRLLALLAPMHRDVITVR</sequence>
<dbReference type="GO" id="GO:0046872">
    <property type="term" value="F:metal ion binding"/>
    <property type="evidence" value="ECO:0007669"/>
    <property type="project" value="UniProtKB-KW"/>
</dbReference>
<evidence type="ECO:0000313" key="8">
    <source>
        <dbReference type="Proteomes" id="UP000199517"/>
    </source>
</evidence>
<keyword evidence="2 5" id="KW-0349">Heme</keyword>
<evidence type="ECO:0000256" key="1">
    <source>
        <dbReference type="ARBA" id="ARBA00022448"/>
    </source>
</evidence>
<evidence type="ECO:0000256" key="4">
    <source>
        <dbReference type="ARBA" id="ARBA00023004"/>
    </source>
</evidence>
<keyword evidence="8" id="KW-1185">Reference proteome</keyword>
<accession>A0A1I1XCL0</accession>
<dbReference type="InterPro" id="IPR009050">
    <property type="entry name" value="Globin-like_sf"/>
</dbReference>
<dbReference type="GO" id="GO:0020037">
    <property type="term" value="F:heme binding"/>
    <property type="evidence" value="ECO:0007669"/>
    <property type="project" value="InterPro"/>
</dbReference>
<dbReference type="CDD" id="cd00454">
    <property type="entry name" value="TrHb1_N"/>
    <property type="match status" value="1"/>
</dbReference>
<keyword evidence="3 5" id="KW-0479">Metal-binding</keyword>
<reference evidence="8" key="1">
    <citation type="submission" date="2016-10" db="EMBL/GenBank/DDBJ databases">
        <authorList>
            <person name="Varghese N."/>
            <person name="Submissions S."/>
        </authorList>
    </citation>
    <scope>NUCLEOTIDE SEQUENCE [LARGE SCALE GENOMIC DNA]</scope>
    <source>
        <strain evidence="8">DSM 7481</strain>
    </source>
</reference>
<keyword evidence="6" id="KW-0732">Signal</keyword>
<evidence type="ECO:0000256" key="5">
    <source>
        <dbReference type="PIRSR" id="PIRSR601486-1"/>
    </source>
</evidence>
<keyword evidence="4 5" id="KW-0408">Iron</keyword>
<keyword evidence="1" id="KW-0813">Transport</keyword>
<evidence type="ECO:0000313" key="7">
    <source>
        <dbReference type="EMBL" id="SFE05095.1"/>
    </source>
</evidence>
<dbReference type="InterPro" id="IPR001486">
    <property type="entry name" value="Hemoglobin_trunc"/>
</dbReference>